<dbReference type="Pfam" id="PF00847">
    <property type="entry name" value="AP2"/>
    <property type="match status" value="1"/>
</dbReference>
<feature type="domain" description="AP2/ERF" evidence="9">
    <location>
        <begin position="68"/>
        <end position="125"/>
    </location>
</feature>
<keyword evidence="4" id="KW-0010">Activator</keyword>
<dbReference type="SUPFAM" id="SSF54171">
    <property type="entry name" value="DNA-binding domain"/>
    <property type="match status" value="1"/>
</dbReference>
<comment type="similarity">
    <text evidence="7">Belongs to the AP2/ERF transcription factor family. ERF subfamily.</text>
</comment>
<evidence type="ECO:0000256" key="7">
    <source>
        <dbReference type="ARBA" id="ARBA00024343"/>
    </source>
</evidence>
<dbReference type="GO" id="GO:0003700">
    <property type="term" value="F:DNA-binding transcription factor activity"/>
    <property type="evidence" value="ECO:0007669"/>
    <property type="project" value="InterPro"/>
</dbReference>
<evidence type="ECO:0000256" key="2">
    <source>
        <dbReference type="ARBA" id="ARBA00023015"/>
    </source>
</evidence>
<dbReference type="SMART" id="SM00380">
    <property type="entry name" value="AP2"/>
    <property type="match status" value="1"/>
</dbReference>
<evidence type="ECO:0000313" key="10">
    <source>
        <dbReference type="EMBL" id="GKU95348.1"/>
    </source>
</evidence>
<dbReference type="InterPro" id="IPR045277">
    <property type="entry name" value="DRE1A-I"/>
</dbReference>
<dbReference type="GO" id="GO:0005634">
    <property type="term" value="C:nucleus"/>
    <property type="evidence" value="ECO:0007669"/>
    <property type="project" value="UniProtKB-SubCell"/>
</dbReference>
<dbReference type="InterPro" id="IPR001471">
    <property type="entry name" value="AP2/ERF_dom"/>
</dbReference>
<keyword evidence="6" id="KW-0539">Nucleus</keyword>
<evidence type="ECO:0000259" key="9">
    <source>
        <dbReference type="PROSITE" id="PS51032"/>
    </source>
</evidence>
<reference evidence="10 11" key="1">
    <citation type="journal article" date="2021" name="Commun. Biol.">
        <title>The genome of Shorea leprosula (Dipterocarpaceae) highlights the ecological relevance of drought in aseasonal tropical rainforests.</title>
        <authorList>
            <person name="Ng K.K.S."/>
            <person name="Kobayashi M.J."/>
            <person name="Fawcett J.A."/>
            <person name="Hatakeyama M."/>
            <person name="Paape T."/>
            <person name="Ng C.H."/>
            <person name="Ang C.C."/>
            <person name="Tnah L.H."/>
            <person name="Lee C.T."/>
            <person name="Nishiyama T."/>
            <person name="Sese J."/>
            <person name="O'Brien M.J."/>
            <person name="Copetti D."/>
            <person name="Mohd Noor M.I."/>
            <person name="Ong R.C."/>
            <person name="Putra M."/>
            <person name="Sireger I.Z."/>
            <person name="Indrioko S."/>
            <person name="Kosugi Y."/>
            <person name="Izuno A."/>
            <person name="Isagi Y."/>
            <person name="Lee S.L."/>
            <person name="Shimizu K.K."/>
        </authorList>
    </citation>
    <scope>NUCLEOTIDE SEQUENCE [LARGE SCALE GENOMIC DNA]</scope>
    <source>
        <strain evidence="10">214</strain>
    </source>
</reference>
<dbReference type="FunFam" id="3.30.730.10:FF:000001">
    <property type="entry name" value="Ethylene-responsive transcription factor 2"/>
    <property type="match status" value="1"/>
</dbReference>
<feature type="region of interest" description="Disordered" evidence="8">
    <location>
        <begin position="1"/>
        <end position="58"/>
    </location>
</feature>
<dbReference type="PRINTS" id="PR00367">
    <property type="entry name" value="ETHRSPELEMNT"/>
</dbReference>
<accession>A0AAV5I2K3</accession>
<dbReference type="GO" id="GO:0003677">
    <property type="term" value="F:DNA binding"/>
    <property type="evidence" value="ECO:0007669"/>
    <property type="project" value="UniProtKB-KW"/>
</dbReference>
<organism evidence="10 11">
    <name type="scientific">Rubroshorea leprosula</name>
    <dbReference type="NCBI Taxonomy" id="152421"/>
    <lineage>
        <taxon>Eukaryota</taxon>
        <taxon>Viridiplantae</taxon>
        <taxon>Streptophyta</taxon>
        <taxon>Embryophyta</taxon>
        <taxon>Tracheophyta</taxon>
        <taxon>Spermatophyta</taxon>
        <taxon>Magnoliopsida</taxon>
        <taxon>eudicotyledons</taxon>
        <taxon>Gunneridae</taxon>
        <taxon>Pentapetalae</taxon>
        <taxon>rosids</taxon>
        <taxon>malvids</taxon>
        <taxon>Malvales</taxon>
        <taxon>Dipterocarpaceae</taxon>
        <taxon>Rubroshorea</taxon>
    </lineage>
</organism>
<dbReference type="PROSITE" id="PS51032">
    <property type="entry name" value="AP2_ERF"/>
    <property type="match status" value="1"/>
</dbReference>
<keyword evidence="3" id="KW-0238">DNA-binding</keyword>
<gene>
    <name evidence="10" type="ORF">SLEP1_g8719</name>
</gene>
<keyword evidence="11" id="KW-1185">Reference proteome</keyword>
<feature type="region of interest" description="Disordered" evidence="8">
    <location>
        <begin position="224"/>
        <end position="247"/>
    </location>
</feature>
<dbReference type="AlphaFoldDB" id="A0AAV5I2K3"/>
<sequence length="247" mass="27229">MEMNSELSDPFPFGSDSTGNHKPEMSSSTDSGAGGRRGSHSDEEVLLATSRPKKRAGRKVFKETRHPVFRGVRKRNKGKWVCELREPKKKTRIWLGTYPSPEMAARAHDVAALAFRGKGACLNFADSAWRLPVPPSKSAVDIRRAAAEAAEMFRPEEFEAVHGASDSTQESGKVCDGEVSSYDHNAENNESLDENMVSPEFIDEEAIFDMPGLLANMAEGLLLTPPRSDSMEPDETEIDGSLWSHTF</sequence>
<evidence type="ECO:0000256" key="8">
    <source>
        <dbReference type="SAM" id="MobiDB-lite"/>
    </source>
</evidence>
<keyword evidence="5" id="KW-0804">Transcription</keyword>
<keyword evidence="2" id="KW-0805">Transcription regulation</keyword>
<protein>
    <recommendedName>
        <fullName evidence="9">AP2/ERF domain-containing protein</fullName>
    </recommendedName>
</protein>
<dbReference type="PANTHER" id="PTHR31839:SF25">
    <property type="entry name" value="DEHYDRATION-RESPONSIVE ELEMENT-BINDING PROTEIN 1F"/>
    <property type="match status" value="1"/>
</dbReference>
<proteinExistence type="inferred from homology"/>
<dbReference type="EMBL" id="BPVZ01000009">
    <property type="protein sequence ID" value="GKU95348.1"/>
    <property type="molecule type" value="Genomic_DNA"/>
</dbReference>
<dbReference type="InterPro" id="IPR016177">
    <property type="entry name" value="DNA-bd_dom_sf"/>
</dbReference>
<evidence type="ECO:0000313" key="11">
    <source>
        <dbReference type="Proteomes" id="UP001054252"/>
    </source>
</evidence>
<name>A0AAV5I2K3_9ROSI</name>
<evidence type="ECO:0000256" key="1">
    <source>
        <dbReference type="ARBA" id="ARBA00004123"/>
    </source>
</evidence>
<evidence type="ECO:0000256" key="5">
    <source>
        <dbReference type="ARBA" id="ARBA00023163"/>
    </source>
</evidence>
<dbReference type="CDD" id="cd00018">
    <property type="entry name" value="AP2"/>
    <property type="match status" value="1"/>
</dbReference>
<dbReference type="PANTHER" id="PTHR31839">
    <property type="entry name" value="DEHYDRATION-RESPONSIVE ELEMENT-BINDING PROTEIN 1D"/>
    <property type="match status" value="1"/>
</dbReference>
<comment type="caution">
    <text evidence="10">The sequence shown here is derived from an EMBL/GenBank/DDBJ whole genome shotgun (WGS) entry which is preliminary data.</text>
</comment>
<dbReference type="Proteomes" id="UP001054252">
    <property type="component" value="Unassembled WGS sequence"/>
</dbReference>
<evidence type="ECO:0000256" key="4">
    <source>
        <dbReference type="ARBA" id="ARBA00023159"/>
    </source>
</evidence>
<evidence type="ECO:0000256" key="6">
    <source>
        <dbReference type="ARBA" id="ARBA00023242"/>
    </source>
</evidence>
<evidence type="ECO:0000256" key="3">
    <source>
        <dbReference type="ARBA" id="ARBA00023125"/>
    </source>
</evidence>
<dbReference type="Gene3D" id="3.30.730.10">
    <property type="entry name" value="AP2/ERF domain"/>
    <property type="match status" value="1"/>
</dbReference>
<dbReference type="InterPro" id="IPR036955">
    <property type="entry name" value="AP2/ERF_dom_sf"/>
</dbReference>
<comment type="subcellular location">
    <subcellularLocation>
        <location evidence="1">Nucleus</location>
    </subcellularLocation>
</comment>